<proteinExistence type="predicted"/>
<sequence>MTKFSSSSLGRGFRKSASIADIASSYSISESESQENASSFSSSPPPSPRLPPSPFRSPPTLHVLPGPSPLATIPPIIAASSTPSITASPKPSRSKRFRFFSLSKRHLRTLDVWEAEDLSMQEAGDGSTPPPNTPQPDADATPNSNMKTNFKAHKRGFSTSSGSMKIPMAGLFRRATATGHDRSRSRKSGRAGVKSPGTPTPRIPTPSPRTGPRRRYTLHGFGRSPSDYDGMGFESKSDQFDDDGVNGSSQPVKIEQTVSHIRPSRHPRFAKVMSPVVAALNGRINDQVLPGDYYDCEGYTTTTTYDLIDPYDPILTSVQANNLALHLVENSHSSAGSSVILLLPPRFSGSGSTSTSSSGSGLPTPPIILSAPTPPPALRITTSESYIIRSGEKSAPSSSRRIDGTIFTNPFDSSSPPSGLKQTRGDLFAIAHTLQYAARQVESDPTFNQRTLFKSTAPLVAFLYTLAAGVLVPRYMYTSSASPAVDSSFNHNHNLSTPHTYSSLTLISLSTLGLGLILLLTRLIVWAISRIGQSFCGMDVNQALKTGECVDAEGGKVSQADMLVGGILGM</sequence>
<dbReference type="EMBL" id="MU157854">
    <property type="protein sequence ID" value="KAF9528229.1"/>
    <property type="molecule type" value="Genomic_DNA"/>
</dbReference>
<evidence type="ECO:0000313" key="4">
    <source>
        <dbReference type="Proteomes" id="UP000807306"/>
    </source>
</evidence>
<feature type="region of interest" description="Disordered" evidence="1">
    <location>
        <begin position="26"/>
        <end position="75"/>
    </location>
</feature>
<comment type="caution">
    <text evidence="3">The sequence shown here is derived from an EMBL/GenBank/DDBJ whole genome shotgun (WGS) entry which is preliminary data.</text>
</comment>
<dbReference type="Proteomes" id="UP000807306">
    <property type="component" value="Unassembled WGS sequence"/>
</dbReference>
<name>A0A9P6JQ07_9AGAR</name>
<organism evidence="3 4">
    <name type="scientific">Crepidotus variabilis</name>
    <dbReference type="NCBI Taxonomy" id="179855"/>
    <lineage>
        <taxon>Eukaryota</taxon>
        <taxon>Fungi</taxon>
        <taxon>Dikarya</taxon>
        <taxon>Basidiomycota</taxon>
        <taxon>Agaricomycotina</taxon>
        <taxon>Agaricomycetes</taxon>
        <taxon>Agaricomycetidae</taxon>
        <taxon>Agaricales</taxon>
        <taxon>Agaricineae</taxon>
        <taxon>Crepidotaceae</taxon>
        <taxon>Crepidotus</taxon>
    </lineage>
</organism>
<keyword evidence="2" id="KW-1133">Transmembrane helix</keyword>
<feature type="compositionally biased region" description="Pro residues" evidence="1">
    <location>
        <begin position="198"/>
        <end position="209"/>
    </location>
</feature>
<evidence type="ECO:0000256" key="1">
    <source>
        <dbReference type="SAM" id="MobiDB-lite"/>
    </source>
</evidence>
<accession>A0A9P6JQ07</accession>
<feature type="compositionally biased region" description="Pro residues" evidence="1">
    <location>
        <begin position="43"/>
        <end position="57"/>
    </location>
</feature>
<dbReference type="AlphaFoldDB" id="A0A9P6JQ07"/>
<gene>
    <name evidence="3" type="ORF">CPB83DRAFT_854673</name>
</gene>
<feature type="region of interest" description="Disordered" evidence="1">
    <location>
        <begin position="121"/>
        <end position="248"/>
    </location>
</feature>
<evidence type="ECO:0000313" key="3">
    <source>
        <dbReference type="EMBL" id="KAF9528229.1"/>
    </source>
</evidence>
<keyword evidence="2" id="KW-0812">Transmembrane</keyword>
<dbReference type="OrthoDB" id="3068110at2759"/>
<keyword evidence="4" id="KW-1185">Reference proteome</keyword>
<evidence type="ECO:0000256" key="2">
    <source>
        <dbReference type="SAM" id="Phobius"/>
    </source>
</evidence>
<dbReference type="PRINTS" id="PR01217">
    <property type="entry name" value="PRICHEXTENSN"/>
</dbReference>
<feature type="transmembrane region" description="Helical" evidence="2">
    <location>
        <begin position="504"/>
        <end position="525"/>
    </location>
</feature>
<feature type="compositionally biased region" description="Low complexity" evidence="1">
    <location>
        <begin position="26"/>
        <end position="42"/>
    </location>
</feature>
<keyword evidence="2" id="KW-0472">Membrane</keyword>
<reference evidence="3" key="1">
    <citation type="submission" date="2020-11" db="EMBL/GenBank/DDBJ databases">
        <authorList>
            <consortium name="DOE Joint Genome Institute"/>
            <person name="Ahrendt S."/>
            <person name="Riley R."/>
            <person name="Andreopoulos W."/>
            <person name="Labutti K."/>
            <person name="Pangilinan J."/>
            <person name="Ruiz-Duenas F.J."/>
            <person name="Barrasa J.M."/>
            <person name="Sanchez-Garcia M."/>
            <person name="Camarero S."/>
            <person name="Miyauchi S."/>
            <person name="Serrano A."/>
            <person name="Linde D."/>
            <person name="Babiker R."/>
            <person name="Drula E."/>
            <person name="Ayuso-Fernandez I."/>
            <person name="Pacheco R."/>
            <person name="Padilla G."/>
            <person name="Ferreira P."/>
            <person name="Barriuso J."/>
            <person name="Kellner H."/>
            <person name="Castanera R."/>
            <person name="Alfaro M."/>
            <person name="Ramirez L."/>
            <person name="Pisabarro A.G."/>
            <person name="Kuo A."/>
            <person name="Tritt A."/>
            <person name="Lipzen A."/>
            <person name="He G."/>
            <person name="Yan M."/>
            <person name="Ng V."/>
            <person name="Cullen D."/>
            <person name="Martin F."/>
            <person name="Rosso M.-N."/>
            <person name="Henrissat B."/>
            <person name="Hibbett D."/>
            <person name="Martinez A.T."/>
            <person name="Grigoriev I.V."/>
        </authorList>
    </citation>
    <scope>NUCLEOTIDE SEQUENCE</scope>
    <source>
        <strain evidence="3">CBS 506.95</strain>
    </source>
</reference>
<protein>
    <submittedName>
        <fullName evidence="3">Uncharacterized protein</fullName>
    </submittedName>
</protein>
<feature type="transmembrane region" description="Helical" evidence="2">
    <location>
        <begin position="459"/>
        <end position="477"/>
    </location>
</feature>